<feature type="region of interest" description="Disordered" evidence="6">
    <location>
        <begin position="1"/>
        <end position="55"/>
    </location>
</feature>
<evidence type="ECO:0000256" key="3">
    <source>
        <dbReference type="ARBA" id="ARBA00023054"/>
    </source>
</evidence>
<keyword evidence="3" id="KW-0175">Coiled coil</keyword>
<dbReference type="PANTHER" id="PTHR14167:SF81">
    <property type="entry name" value="ENDOPHILIN-A"/>
    <property type="match status" value="1"/>
</dbReference>
<evidence type="ECO:0000259" key="7">
    <source>
        <dbReference type="PROSITE" id="PS50002"/>
    </source>
</evidence>
<dbReference type="AlphaFoldDB" id="A0AAW0WLR8"/>
<protein>
    <recommendedName>
        <fullName evidence="7">SH3 domain-containing protein</fullName>
    </recommendedName>
</protein>
<dbReference type="Gene3D" id="2.30.30.40">
    <property type="entry name" value="SH3 Domains"/>
    <property type="match status" value="1"/>
</dbReference>
<evidence type="ECO:0000256" key="5">
    <source>
        <dbReference type="PROSITE-ProRule" id="PRU00192"/>
    </source>
</evidence>
<gene>
    <name evidence="8" type="ORF">OTU49_009260</name>
</gene>
<dbReference type="PROSITE" id="PS50002">
    <property type="entry name" value="SH3"/>
    <property type="match status" value="1"/>
</dbReference>
<dbReference type="InterPro" id="IPR036028">
    <property type="entry name" value="SH3-like_dom_sf"/>
</dbReference>
<keyword evidence="2 5" id="KW-0728">SH3 domain</keyword>
<evidence type="ECO:0000256" key="6">
    <source>
        <dbReference type="SAM" id="MobiDB-lite"/>
    </source>
</evidence>
<dbReference type="PRINTS" id="PR00452">
    <property type="entry name" value="SH3DOMAIN"/>
</dbReference>
<keyword evidence="4" id="KW-0472">Membrane</keyword>
<keyword evidence="9" id="KW-1185">Reference proteome</keyword>
<dbReference type="Proteomes" id="UP001445076">
    <property type="component" value="Unassembled WGS sequence"/>
</dbReference>
<comment type="subcellular location">
    <subcellularLocation>
        <location evidence="1">Membrane</location>
        <topology evidence="1">Peripheral membrane protein</topology>
    </subcellularLocation>
</comment>
<feature type="domain" description="SH3" evidence="7">
    <location>
        <begin position="56"/>
        <end position="123"/>
    </location>
</feature>
<evidence type="ECO:0000256" key="4">
    <source>
        <dbReference type="ARBA" id="ARBA00023136"/>
    </source>
</evidence>
<evidence type="ECO:0000313" key="9">
    <source>
        <dbReference type="Proteomes" id="UP001445076"/>
    </source>
</evidence>
<organism evidence="8 9">
    <name type="scientific">Cherax quadricarinatus</name>
    <name type="common">Australian red claw crayfish</name>
    <dbReference type="NCBI Taxonomy" id="27406"/>
    <lineage>
        <taxon>Eukaryota</taxon>
        <taxon>Metazoa</taxon>
        <taxon>Ecdysozoa</taxon>
        <taxon>Arthropoda</taxon>
        <taxon>Crustacea</taxon>
        <taxon>Multicrustacea</taxon>
        <taxon>Malacostraca</taxon>
        <taxon>Eumalacostraca</taxon>
        <taxon>Eucarida</taxon>
        <taxon>Decapoda</taxon>
        <taxon>Pleocyemata</taxon>
        <taxon>Astacidea</taxon>
        <taxon>Parastacoidea</taxon>
        <taxon>Parastacidae</taxon>
        <taxon>Cherax</taxon>
    </lineage>
</organism>
<reference evidence="8 9" key="1">
    <citation type="journal article" date="2024" name="BMC Genomics">
        <title>Genome assembly of redclaw crayfish (Cherax quadricarinatus) provides insights into its immune adaptation and hypoxia tolerance.</title>
        <authorList>
            <person name="Liu Z."/>
            <person name="Zheng J."/>
            <person name="Li H."/>
            <person name="Fang K."/>
            <person name="Wang S."/>
            <person name="He J."/>
            <person name="Zhou D."/>
            <person name="Weng S."/>
            <person name="Chi M."/>
            <person name="Gu Z."/>
            <person name="He J."/>
            <person name="Li F."/>
            <person name="Wang M."/>
        </authorList>
    </citation>
    <scope>NUCLEOTIDE SEQUENCE [LARGE SCALE GENOMIC DNA]</scope>
    <source>
        <strain evidence="8">ZL_2023a</strain>
    </source>
</reference>
<accession>A0AAW0WLR8</accession>
<evidence type="ECO:0000256" key="1">
    <source>
        <dbReference type="ARBA" id="ARBA00004170"/>
    </source>
</evidence>
<dbReference type="InterPro" id="IPR050384">
    <property type="entry name" value="Endophilin_SH3RF"/>
</dbReference>
<name>A0AAW0WLR8_CHEQU</name>
<dbReference type="SUPFAM" id="SSF50044">
    <property type="entry name" value="SH3-domain"/>
    <property type="match status" value="1"/>
</dbReference>
<feature type="compositionally biased region" description="Low complexity" evidence="6">
    <location>
        <begin position="31"/>
        <end position="54"/>
    </location>
</feature>
<sequence>MSPVEPTGPMETKRKKAAALENGDDYSCPKSSGAPASQNTSSSSSTQASVGRTSQNQTCVCTTLYDYEAQGDDELSLRHGEIIEVLSQDVKISGDEGWWTGKINGKFLGWHLPIEFCGRGPEH</sequence>
<evidence type="ECO:0000256" key="2">
    <source>
        <dbReference type="ARBA" id="ARBA00022443"/>
    </source>
</evidence>
<dbReference type="SMART" id="SM00326">
    <property type="entry name" value="SH3"/>
    <property type="match status" value="1"/>
</dbReference>
<comment type="caution">
    <text evidence="8">The sequence shown here is derived from an EMBL/GenBank/DDBJ whole genome shotgun (WGS) entry which is preliminary data.</text>
</comment>
<evidence type="ECO:0000313" key="8">
    <source>
        <dbReference type="EMBL" id="KAK8728374.1"/>
    </source>
</evidence>
<dbReference type="InterPro" id="IPR001452">
    <property type="entry name" value="SH3_domain"/>
</dbReference>
<dbReference type="EMBL" id="JARKIK010000072">
    <property type="protein sequence ID" value="KAK8728374.1"/>
    <property type="molecule type" value="Genomic_DNA"/>
</dbReference>
<proteinExistence type="predicted"/>
<dbReference type="PANTHER" id="PTHR14167">
    <property type="entry name" value="SH3 DOMAIN-CONTAINING"/>
    <property type="match status" value="1"/>
</dbReference>
<dbReference type="Pfam" id="PF00018">
    <property type="entry name" value="SH3_1"/>
    <property type="match status" value="1"/>
</dbReference>